<evidence type="ECO:0000313" key="3">
    <source>
        <dbReference type="Proteomes" id="UP000295724"/>
    </source>
</evidence>
<dbReference type="EMBL" id="SNZB01000001">
    <property type="protein sequence ID" value="TDR23328.1"/>
    <property type="molecule type" value="Genomic_DNA"/>
</dbReference>
<dbReference type="SMART" id="SM00173">
    <property type="entry name" value="RAS"/>
    <property type="match status" value="1"/>
</dbReference>
<dbReference type="CDD" id="cd00154">
    <property type="entry name" value="Rab"/>
    <property type="match status" value="1"/>
</dbReference>
<dbReference type="InterPro" id="IPR005225">
    <property type="entry name" value="Small_GTP-bd"/>
</dbReference>
<keyword evidence="1" id="KW-0547">Nucleotide-binding</keyword>
<proteinExistence type="predicted"/>
<organism evidence="2 3">
    <name type="scientific">Marinicella litoralis</name>
    <dbReference type="NCBI Taxonomy" id="644220"/>
    <lineage>
        <taxon>Bacteria</taxon>
        <taxon>Pseudomonadati</taxon>
        <taxon>Pseudomonadota</taxon>
        <taxon>Gammaproteobacteria</taxon>
        <taxon>Lysobacterales</taxon>
        <taxon>Marinicellaceae</taxon>
        <taxon>Marinicella</taxon>
    </lineage>
</organism>
<dbReference type="AlphaFoldDB" id="A0A4R6Y2U3"/>
<dbReference type="InterPro" id="IPR001806">
    <property type="entry name" value="Small_GTPase"/>
</dbReference>
<accession>A0A4R6Y2U3</accession>
<reference evidence="2 3" key="1">
    <citation type="submission" date="2019-03" db="EMBL/GenBank/DDBJ databases">
        <title>Genomic Encyclopedia of Type Strains, Phase IV (KMG-IV): sequencing the most valuable type-strain genomes for metagenomic binning, comparative biology and taxonomic classification.</title>
        <authorList>
            <person name="Goeker M."/>
        </authorList>
    </citation>
    <scope>NUCLEOTIDE SEQUENCE [LARGE SCALE GENOMIC DNA]</scope>
    <source>
        <strain evidence="2 3">DSM 25488</strain>
    </source>
</reference>
<evidence type="ECO:0000256" key="1">
    <source>
        <dbReference type="ARBA" id="ARBA00022741"/>
    </source>
</evidence>
<dbReference type="OrthoDB" id="7957980at2"/>
<comment type="caution">
    <text evidence="2">The sequence shown here is derived from an EMBL/GenBank/DDBJ whole genome shotgun (WGS) entry which is preliminary data.</text>
</comment>
<dbReference type="Proteomes" id="UP000295724">
    <property type="component" value="Unassembled WGS sequence"/>
</dbReference>
<sequence>MISKKICMIGRFAVGKTSLVDRFVKNHFSEKYQTTVGVAIATKIIDETTKFIIWDIAGFEQENHYKPYLRGAHAIIYVVDATEPESIITLDTILQDSPELADKPSVCFINKADLSDEIKWQQEFDDKLSKITTKTYWTSAKTGENVEIGFTALSHQLL</sequence>
<dbReference type="Gene3D" id="3.40.50.300">
    <property type="entry name" value="P-loop containing nucleotide triphosphate hydrolases"/>
    <property type="match status" value="1"/>
</dbReference>
<name>A0A4R6Y2U3_9GAMM</name>
<dbReference type="GO" id="GO:0003924">
    <property type="term" value="F:GTPase activity"/>
    <property type="evidence" value="ECO:0007669"/>
    <property type="project" value="InterPro"/>
</dbReference>
<dbReference type="GO" id="GO:0005525">
    <property type="term" value="F:GTP binding"/>
    <property type="evidence" value="ECO:0007669"/>
    <property type="project" value="InterPro"/>
</dbReference>
<dbReference type="PROSITE" id="PS51419">
    <property type="entry name" value="RAB"/>
    <property type="match status" value="1"/>
</dbReference>
<dbReference type="PANTHER" id="PTHR47978">
    <property type="match status" value="1"/>
</dbReference>
<evidence type="ECO:0000313" key="2">
    <source>
        <dbReference type="EMBL" id="TDR23328.1"/>
    </source>
</evidence>
<dbReference type="NCBIfam" id="TIGR00231">
    <property type="entry name" value="small_GTP"/>
    <property type="match status" value="1"/>
</dbReference>
<gene>
    <name evidence="2" type="ORF">C8D91_0188</name>
</gene>
<dbReference type="Pfam" id="PF00071">
    <property type="entry name" value="Ras"/>
    <property type="match status" value="1"/>
</dbReference>
<keyword evidence="3" id="KW-1185">Reference proteome</keyword>
<dbReference type="InterPro" id="IPR027417">
    <property type="entry name" value="P-loop_NTPase"/>
</dbReference>
<dbReference type="SUPFAM" id="SSF52540">
    <property type="entry name" value="P-loop containing nucleoside triphosphate hydrolases"/>
    <property type="match status" value="1"/>
</dbReference>
<dbReference type="RefSeq" id="WP_099018023.1">
    <property type="nucleotide sequence ID" value="NZ_NIHB01000001.1"/>
</dbReference>
<dbReference type="PRINTS" id="PR00449">
    <property type="entry name" value="RASTRNSFRMNG"/>
</dbReference>
<dbReference type="SMART" id="SM00175">
    <property type="entry name" value="RAB"/>
    <property type="match status" value="1"/>
</dbReference>
<protein>
    <submittedName>
        <fullName evidence="2">Small GTP-binding protein</fullName>
    </submittedName>
</protein>